<dbReference type="EMBL" id="JAPNMI010000006">
    <property type="protein sequence ID" value="MCY0790446.1"/>
    <property type="molecule type" value="Genomic_DNA"/>
</dbReference>
<evidence type="ECO:0000313" key="1">
    <source>
        <dbReference type="EMBL" id="MCY0790446.1"/>
    </source>
</evidence>
<accession>A0A9Q4CR48</accession>
<proteinExistence type="predicted"/>
<organism evidence="1 2">
    <name type="scientific">Morganella morganii</name>
    <name type="common">Proteus morganii</name>
    <dbReference type="NCBI Taxonomy" id="582"/>
    <lineage>
        <taxon>Bacteria</taxon>
        <taxon>Pseudomonadati</taxon>
        <taxon>Pseudomonadota</taxon>
        <taxon>Gammaproteobacteria</taxon>
        <taxon>Enterobacterales</taxon>
        <taxon>Morganellaceae</taxon>
        <taxon>Morganella</taxon>
    </lineage>
</organism>
<evidence type="ECO:0000313" key="2">
    <source>
        <dbReference type="Proteomes" id="UP001076655"/>
    </source>
</evidence>
<sequence>MANFTVRVELRDADSSDYDDLYDRMSDNGFSKFITGDSGAEYKLPSAEYSYSSSTEDRRQVRDLVFRIAREVNDDPAVLVTQSNGRSWKGLEPN</sequence>
<comment type="caution">
    <text evidence="1">The sequence shown here is derived from an EMBL/GenBank/DDBJ whole genome shotgun (WGS) entry which is preliminary data.</text>
</comment>
<dbReference type="AlphaFoldDB" id="A0A9Q4CR48"/>
<reference evidence="1" key="1">
    <citation type="submission" date="2022-08" db="EMBL/GenBank/DDBJ databases">
        <authorList>
            <person name="Dale J.L."/>
        </authorList>
    </citation>
    <scope>NUCLEOTIDE SEQUENCE</scope>
    <source>
        <strain evidence="1">2022EL-00758</strain>
    </source>
</reference>
<dbReference type="Proteomes" id="UP001076655">
    <property type="component" value="Unassembled WGS sequence"/>
</dbReference>
<protein>
    <submittedName>
        <fullName evidence="1">Type V toxin-antitoxin system endoribonuclease antitoxin GhoS</fullName>
    </submittedName>
</protein>
<dbReference type="RefSeq" id="WP_048822633.1">
    <property type="nucleotide sequence ID" value="NZ_CP066127.1"/>
</dbReference>
<name>A0A9Q4CR48_MORMO</name>
<gene>
    <name evidence="1" type="ORF">N0392_12215</name>
</gene>